<evidence type="ECO:0000313" key="1">
    <source>
        <dbReference type="EMBL" id="PAP96290.1"/>
    </source>
</evidence>
<organism evidence="1 2">
    <name type="scientific">Mesorhizobium wenxiniae</name>
    <dbReference type="NCBI Taxonomy" id="2014805"/>
    <lineage>
        <taxon>Bacteria</taxon>
        <taxon>Pseudomonadati</taxon>
        <taxon>Pseudomonadota</taxon>
        <taxon>Alphaproteobacteria</taxon>
        <taxon>Hyphomicrobiales</taxon>
        <taxon>Phyllobacteriaceae</taxon>
        <taxon>Mesorhizobium</taxon>
    </lineage>
</organism>
<accession>A0A271KKQ6</accession>
<comment type="caution">
    <text evidence="1">The sequence shown here is derived from an EMBL/GenBank/DDBJ whole genome shotgun (WGS) entry which is preliminary data.</text>
</comment>
<keyword evidence="2" id="KW-1185">Reference proteome</keyword>
<gene>
    <name evidence="1" type="ORF">CIT31_06335</name>
</gene>
<evidence type="ECO:0000313" key="2">
    <source>
        <dbReference type="Proteomes" id="UP000215931"/>
    </source>
</evidence>
<dbReference type="AlphaFoldDB" id="A0A271KKQ6"/>
<sequence length="93" mass="9624">MGRTPEEARDTMELAQQVMSLPQAPSAILLALVKKMVALERAADGAAAEPQKGDASGIHGTADRIADRLLGTHACTPANAGSWTFPGSNRPSA</sequence>
<protein>
    <submittedName>
        <fullName evidence="1">Uncharacterized protein</fullName>
    </submittedName>
</protein>
<name>A0A271KKQ6_9HYPH</name>
<dbReference type="Proteomes" id="UP000215931">
    <property type="component" value="Unassembled WGS sequence"/>
</dbReference>
<reference evidence="1 2" key="1">
    <citation type="submission" date="2017-08" db="EMBL/GenBank/DDBJ databases">
        <title>Mesorhizobium wenxinae sp. nov., a novel rhizobial species isolated from root nodules of chickpea (Cicer arietinum L.).</title>
        <authorList>
            <person name="Zhang J."/>
        </authorList>
    </citation>
    <scope>NUCLEOTIDE SEQUENCE [LARGE SCALE GENOMIC DNA]</scope>
    <source>
        <strain evidence="2">WYCCWR 10019</strain>
    </source>
</reference>
<dbReference type="EMBL" id="NPKH01000014">
    <property type="protein sequence ID" value="PAP96290.1"/>
    <property type="molecule type" value="Genomic_DNA"/>
</dbReference>
<proteinExistence type="predicted"/>